<accession>A0A645GKK4</accession>
<name>A0A645GKK4_9ZZZZ</name>
<dbReference type="EMBL" id="VSSQ01073336">
    <property type="protein sequence ID" value="MPN24474.1"/>
    <property type="molecule type" value="Genomic_DNA"/>
</dbReference>
<sequence length="79" mass="8515">MPPSMPRPARRIGTTSGSGVVNRTPRASWIGVRTVHGSTRTLRVASYANRVTSSSVSWRKTGDAVEESRSRVSLCATRG</sequence>
<comment type="caution">
    <text evidence="2">The sequence shown here is derived from an EMBL/GenBank/DDBJ whole genome shotgun (WGS) entry which is preliminary data.</text>
</comment>
<feature type="region of interest" description="Disordered" evidence="1">
    <location>
        <begin position="1"/>
        <end position="23"/>
    </location>
</feature>
<organism evidence="2">
    <name type="scientific">bioreactor metagenome</name>
    <dbReference type="NCBI Taxonomy" id="1076179"/>
    <lineage>
        <taxon>unclassified sequences</taxon>
        <taxon>metagenomes</taxon>
        <taxon>ecological metagenomes</taxon>
    </lineage>
</organism>
<evidence type="ECO:0000256" key="1">
    <source>
        <dbReference type="SAM" id="MobiDB-lite"/>
    </source>
</evidence>
<proteinExistence type="predicted"/>
<protein>
    <submittedName>
        <fullName evidence="2">Uncharacterized protein</fullName>
    </submittedName>
</protein>
<reference evidence="2" key="1">
    <citation type="submission" date="2019-08" db="EMBL/GenBank/DDBJ databases">
        <authorList>
            <person name="Kucharzyk K."/>
            <person name="Murdoch R.W."/>
            <person name="Higgins S."/>
            <person name="Loffler F."/>
        </authorList>
    </citation>
    <scope>NUCLEOTIDE SEQUENCE</scope>
</reference>
<dbReference type="AlphaFoldDB" id="A0A645GKK4"/>
<evidence type="ECO:0000313" key="2">
    <source>
        <dbReference type="EMBL" id="MPN24474.1"/>
    </source>
</evidence>
<gene>
    <name evidence="2" type="ORF">SDC9_171873</name>
</gene>